<name>A0AA91PVI4_CLALS</name>
<feature type="domain" description="Endonuclease/exonuclease/phosphatase" evidence="12">
    <location>
        <begin position="10"/>
        <end position="296"/>
    </location>
</feature>
<keyword evidence="7" id="KW-0378">Hydrolase</keyword>
<evidence type="ECO:0000256" key="7">
    <source>
        <dbReference type="ARBA" id="ARBA00022801"/>
    </source>
</evidence>
<dbReference type="EMBL" id="LYUB02000023">
    <property type="protein sequence ID" value="OVF05429.1"/>
    <property type="molecule type" value="Genomic_DNA"/>
</dbReference>
<dbReference type="PANTHER" id="PTHR15822">
    <property type="entry name" value="TRAF AND TNF RECEPTOR-ASSOCIATED PROTEIN"/>
    <property type="match status" value="1"/>
</dbReference>
<comment type="cofactor">
    <cofactor evidence="1">
        <name>Mn(2+)</name>
        <dbReference type="ChEBI" id="CHEBI:29035"/>
    </cofactor>
</comment>
<keyword evidence="9" id="KW-0234">DNA repair</keyword>
<dbReference type="GO" id="GO:0005737">
    <property type="term" value="C:cytoplasm"/>
    <property type="evidence" value="ECO:0007669"/>
    <property type="project" value="TreeGrafter"/>
</dbReference>
<dbReference type="GO" id="GO:0070260">
    <property type="term" value="F:5'-tyrosyl-DNA phosphodiesterase activity"/>
    <property type="evidence" value="ECO:0007669"/>
    <property type="project" value="TreeGrafter"/>
</dbReference>
<dbReference type="Gene3D" id="3.60.10.10">
    <property type="entry name" value="Endonuclease/exonuclease/phosphatase"/>
    <property type="match status" value="1"/>
</dbReference>
<evidence type="ECO:0000256" key="10">
    <source>
        <dbReference type="ARBA" id="ARBA00023242"/>
    </source>
</evidence>
<keyword evidence="5" id="KW-0479">Metal-binding</keyword>
<evidence type="ECO:0000256" key="1">
    <source>
        <dbReference type="ARBA" id="ARBA00001936"/>
    </source>
</evidence>
<comment type="subcellular location">
    <subcellularLocation>
        <location evidence="3">Nucleus</location>
        <location evidence="3">PML body</location>
    </subcellularLocation>
</comment>
<dbReference type="Proteomes" id="UP000195602">
    <property type="component" value="Unassembled WGS sequence"/>
</dbReference>
<dbReference type="AlphaFoldDB" id="A0AA91PVI4"/>
<dbReference type="CDD" id="cd09079">
    <property type="entry name" value="RgfB-like"/>
    <property type="match status" value="1"/>
</dbReference>
<dbReference type="PANTHER" id="PTHR15822:SF4">
    <property type="entry name" value="TYROSYL-DNA PHOSPHODIESTERASE 2"/>
    <property type="match status" value="1"/>
</dbReference>
<keyword evidence="11" id="KW-0472">Membrane</keyword>
<evidence type="ECO:0000256" key="4">
    <source>
        <dbReference type="ARBA" id="ARBA00022722"/>
    </source>
</evidence>
<evidence type="ECO:0000313" key="14">
    <source>
        <dbReference type="Proteomes" id="UP000195602"/>
    </source>
</evidence>
<dbReference type="Pfam" id="PF03372">
    <property type="entry name" value="Exo_endo_phos"/>
    <property type="match status" value="1"/>
</dbReference>
<reference evidence="13 14" key="1">
    <citation type="submission" date="2017-04" db="EMBL/GenBank/DDBJ databases">
        <title>Draft genome of the yeast Clavispora lusitaniae type strain CBS 6936.</title>
        <authorList>
            <person name="Durrens P."/>
            <person name="Klopp C."/>
            <person name="Biteau N."/>
            <person name="Fitton-Ouhabi V."/>
            <person name="Dementhon K."/>
            <person name="Accoceberry I."/>
            <person name="Sherman D.J."/>
            <person name="Noel T."/>
        </authorList>
    </citation>
    <scope>NUCLEOTIDE SEQUENCE [LARGE SCALE GENOMIC DNA]</scope>
    <source>
        <strain evidence="13 14">CBS 6936</strain>
    </source>
</reference>
<organism evidence="13 14">
    <name type="scientific">Clavispora lusitaniae</name>
    <name type="common">Candida lusitaniae</name>
    <dbReference type="NCBI Taxonomy" id="36911"/>
    <lineage>
        <taxon>Eukaryota</taxon>
        <taxon>Fungi</taxon>
        <taxon>Dikarya</taxon>
        <taxon>Ascomycota</taxon>
        <taxon>Saccharomycotina</taxon>
        <taxon>Pichiomycetes</taxon>
        <taxon>Metschnikowiaceae</taxon>
        <taxon>Clavispora</taxon>
    </lineage>
</organism>
<keyword evidence="10" id="KW-0539">Nucleus</keyword>
<dbReference type="KEGG" id="clus:A9F13_23g00374"/>
<comment type="cofactor">
    <cofactor evidence="2">
        <name>Mg(2+)</name>
        <dbReference type="ChEBI" id="CHEBI:18420"/>
    </cofactor>
</comment>
<dbReference type="GO" id="GO:0046872">
    <property type="term" value="F:metal ion binding"/>
    <property type="evidence" value="ECO:0007669"/>
    <property type="project" value="UniProtKB-KW"/>
</dbReference>
<comment type="caution">
    <text evidence="13">The sequence shown here is derived from an EMBL/GenBank/DDBJ whole genome shotgun (WGS) entry which is preliminary data.</text>
</comment>
<keyword evidence="4" id="KW-0540">Nuclease</keyword>
<dbReference type="FunFam" id="3.60.10.10:FF:000073">
    <property type="entry name" value="Inositol phosphosphingolipid phospholipase"/>
    <property type="match status" value="1"/>
</dbReference>
<evidence type="ECO:0000259" key="12">
    <source>
        <dbReference type="Pfam" id="PF03372"/>
    </source>
</evidence>
<accession>A0AA91PVI4</accession>
<evidence type="ECO:0000256" key="2">
    <source>
        <dbReference type="ARBA" id="ARBA00001946"/>
    </source>
</evidence>
<dbReference type="InterPro" id="IPR051547">
    <property type="entry name" value="TDP2-like"/>
</dbReference>
<dbReference type="GO" id="GO:0003697">
    <property type="term" value="F:single-stranded DNA binding"/>
    <property type="evidence" value="ECO:0007669"/>
    <property type="project" value="TreeGrafter"/>
</dbReference>
<evidence type="ECO:0000256" key="9">
    <source>
        <dbReference type="ARBA" id="ARBA00023204"/>
    </source>
</evidence>
<evidence type="ECO:0000256" key="5">
    <source>
        <dbReference type="ARBA" id="ARBA00022723"/>
    </source>
</evidence>
<feature type="transmembrane region" description="Helical" evidence="11">
    <location>
        <begin position="352"/>
        <end position="371"/>
    </location>
</feature>
<sequence length="452" mass="49985">MVYEKSVSLLTLNTWGLKYVSKHRKERLRAIAERLSRGEYDVVALQEIWVEEDWAYLEEACRSVYPYRRRFSSGILTGPGLALLSKLPVERTFLYRFPINGRPSAFFRGDWFVGKSVAITLLHPRTGAASADGAAKTPAAAPLAVLNSHMHAPYAQTGDAAYAAHRACQAWDLAQLVRTLKRAGYAVVQVGDLNSKPGSLPHKLFTAEAGLMDSWEAVHGVVPPDELAALPAPEQIVRGGVTCDSRLNTWRSMRAPWEACRLDYALVDAHRVRPVSAAVRFTEPLPPPLSCSCSDHFGYSFEFVQQAPANFGADDDDPALVAARLEAYRELLAEIRRYLTYTIPFQAGWRRAHFFVSVLLVVVINVGISFASNVRAWASVLLSVASTLIGITGVVNGMIWFFAVRSESRALNEVRMEVEDAQAALKQRSAYMDIEIEDQGLGRQAAGVPFED</sequence>
<keyword evidence="6" id="KW-0227">DNA damage</keyword>
<keyword evidence="8" id="KW-0460">Magnesium</keyword>
<protein>
    <submittedName>
        <fullName evidence="13">Inositol phosphosphingolipid phospholipase</fullName>
    </submittedName>
</protein>
<evidence type="ECO:0000256" key="11">
    <source>
        <dbReference type="SAM" id="Phobius"/>
    </source>
</evidence>
<proteinExistence type="predicted"/>
<dbReference type="GO" id="GO:0004518">
    <property type="term" value="F:nuclease activity"/>
    <property type="evidence" value="ECO:0007669"/>
    <property type="project" value="UniProtKB-KW"/>
</dbReference>
<keyword evidence="11" id="KW-1133">Transmembrane helix</keyword>
<feature type="transmembrane region" description="Helical" evidence="11">
    <location>
        <begin position="377"/>
        <end position="403"/>
    </location>
</feature>
<evidence type="ECO:0000256" key="3">
    <source>
        <dbReference type="ARBA" id="ARBA00004322"/>
    </source>
</evidence>
<keyword evidence="11" id="KW-0812">Transmembrane</keyword>
<evidence type="ECO:0000256" key="8">
    <source>
        <dbReference type="ARBA" id="ARBA00022842"/>
    </source>
</evidence>
<dbReference type="SUPFAM" id="SSF56219">
    <property type="entry name" value="DNase I-like"/>
    <property type="match status" value="1"/>
</dbReference>
<evidence type="ECO:0000256" key="6">
    <source>
        <dbReference type="ARBA" id="ARBA00022763"/>
    </source>
</evidence>
<gene>
    <name evidence="13" type="ORF">A9F13_23g00374</name>
</gene>
<dbReference type="InterPro" id="IPR036691">
    <property type="entry name" value="Endo/exonu/phosph_ase_sf"/>
</dbReference>
<evidence type="ECO:0000313" key="13">
    <source>
        <dbReference type="EMBL" id="OVF05429.1"/>
    </source>
</evidence>
<dbReference type="GO" id="GO:0006302">
    <property type="term" value="P:double-strand break repair"/>
    <property type="evidence" value="ECO:0007669"/>
    <property type="project" value="TreeGrafter"/>
</dbReference>
<dbReference type="InterPro" id="IPR005135">
    <property type="entry name" value="Endo/exonuclease/phosphatase"/>
</dbReference>